<proteinExistence type="predicted"/>
<evidence type="ECO:0000313" key="2">
    <source>
        <dbReference type="EMBL" id="PNS19265.1"/>
    </source>
</evidence>
<dbReference type="Proteomes" id="UP000243797">
    <property type="component" value="Unassembled WGS sequence"/>
</dbReference>
<feature type="region of interest" description="Disordered" evidence="1">
    <location>
        <begin position="1"/>
        <end position="71"/>
    </location>
</feature>
<dbReference type="InParanoid" id="A0A2K1QW23"/>
<accession>A0A2K1QW23</accession>
<dbReference type="AlphaFoldDB" id="A0A2K1QW23"/>
<evidence type="ECO:0000313" key="3">
    <source>
        <dbReference type="Proteomes" id="UP000243797"/>
    </source>
</evidence>
<comment type="caution">
    <text evidence="2">The sequence shown here is derived from an EMBL/GenBank/DDBJ whole genome shotgun (WGS) entry which is preliminary data.</text>
</comment>
<evidence type="ECO:0000256" key="1">
    <source>
        <dbReference type="SAM" id="MobiDB-lite"/>
    </source>
</evidence>
<dbReference type="EMBL" id="NKHZ01000032">
    <property type="protein sequence ID" value="PNS19265.1"/>
    <property type="molecule type" value="Genomic_DNA"/>
</dbReference>
<gene>
    <name evidence="2" type="ORF">CAC42_2442</name>
</gene>
<feature type="compositionally biased region" description="Basic residues" evidence="1">
    <location>
        <begin position="42"/>
        <end position="60"/>
    </location>
</feature>
<organism evidence="2 3">
    <name type="scientific">Sphaceloma murrayae</name>
    <dbReference type="NCBI Taxonomy" id="2082308"/>
    <lineage>
        <taxon>Eukaryota</taxon>
        <taxon>Fungi</taxon>
        <taxon>Dikarya</taxon>
        <taxon>Ascomycota</taxon>
        <taxon>Pezizomycotina</taxon>
        <taxon>Dothideomycetes</taxon>
        <taxon>Dothideomycetidae</taxon>
        <taxon>Myriangiales</taxon>
        <taxon>Elsinoaceae</taxon>
        <taxon>Sphaceloma</taxon>
    </lineage>
</organism>
<reference evidence="2 3" key="1">
    <citation type="submission" date="2017-06" db="EMBL/GenBank/DDBJ databases">
        <title>Draft genome sequence of a variant of Elsinoe murrayae.</title>
        <authorList>
            <person name="Cheng Q."/>
        </authorList>
    </citation>
    <scope>NUCLEOTIDE SEQUENCE [LARGE SCALE GENOMIC DNA]</scope>
    <source>
        <strain evidence="2 3">CQ-2017a</strain>
    </source>
</reference>
<name>A0A2K1QW23_9PEZI</name>
<sequence length="364" mass="41942">MRLRSRSIPATLANEGTAGSEPRKKTIRRAARQKAQGGNFTGRKKAVHGKAVKQISKRAKNSTSAQTDDEKEIALHQTRIKRMRAHLGRTDKNKEELRYGALLRRVLKSEDRVRTFGTMDAVEKLEYYRNKANSARLILKRPHLDGLATIEYLREAAKYDAGKSHDELLRQYKREIAIYRYIEAWPRPGRAPELVAPFPETFGASQIVHRRFDLKALNKEYGRPPNFRLKISHAEASPRKVGPSGIVFKQHMPEHERKFDAVILEPGNPQGKQTKDKKHKGLVVRQWLPTWVALKQIDYLEVTDSSNILSEEQCSNEHEVYYPVIEECKIYRRIVMATDGNDTTIPKLPKDMHFSEERGHYVEV</sequence>
<keyword evidence="3" id="KW-1185">Reference proteome</keyword>
<protein>
    <submittedName>
        <fullName evidence="2">Uncharacterized protein</fullName>
    </submittedName>
</protein>